<keyword evidence="4" id="KW-1185">Reference proteome</keyword>
<dbReference type="GO" id="GO:0016301">
    <property type="term" value="F:kinase activity"/>
    <property type="evidence" value="ECO:0007669"/>
    <property type="project" value="UniProtKB-KW"/>
</dbReference>
<gene>
    <name evidence="3" type="ORF">TL08_14950</name>
</gene>
<evidence type="ECO:0000313" key="3">
    <source>
        <dbReference type="EMBL" id="AOS63799.1"/>
    </source>
</evidence>
<dbReference type="SUPFAM" id="SSF52540">
    <property type="entry name" value="P-loop containing nucleoside triphosphate hydrolases"/>
    <property type="match status" value="1"/>
</dbReference>
<keyword evidence="1" id="KW-0808">Transferase</keyword>
<dbReference type="Pfam" id="PF01583">
    <property type="entry name" value="APS_kinase"/>
    <property type="match status" value="1"/>
</dbReference>
<name>A0AAC9HQR9_9PSEU</name>
<dbReference type="RefSeq" id="WP_236750275.1">
    <property type="nucleotide sequence ID" value="NZ_CP014859.1"/>
</dbReference>
<proteinExistence type="predicted"/>
<accession>A0AAC9HQR9</accession>
<dbReference type="Proteomes" id="UP000095210">
    <property type="component" value="Chromosome"/>
</dbReference>
<evidence type="ECO:0000259" key="2">
    <source>
        <dbReference type="Pfam" id="PF01583"/>
    </source>
</evidence>
<feature type="domain" description="APS kinase" evidence="2">
    <location>
        <begin position="4"/>
        <end position="43"/>
    </location>
</feature>
<evidence type="ECO:0000256" key="1">
    <source>
        <dbReference type="ARBA" id="ARBA00022679"/>
    </source>
</evidence>
<dbReference type="InterPro" id="IPR059117">
    <property type="entry name" value="APS_kinase_dom"/>
</dbReference>
<dbReference type="KEGG" id="ahm:TL08_14950"/>
<keyword evidence="3" id="KW-0418">Kinase</keyword>
<organism evidence="3 4">
    <name type="scientific">Actinoalloteichus hymeniacidonis</name>
    <dbReference type="NCBI Taxonomy" id="340345"/>
    <lineage>
        <taxon>Bacteria</taxon>
        <taxon>Bacillati</taxon>
        <taxon>Actinomycetota</taxon>
        <taxon>Actinomycetes</taxon>
        <taxon>Pseudonocardiales</taxon>
        <taxon>Pseudonocardiaceae</taxon>
        <taxon>Actinoalloteichus</taxon>
    </lineage>
</organism>
<evidence type="ECO:0000313" key="4">
    <source>
        <dbReference type="Proteomes" id="UP000095210"/>
    </source>
</evidence>
<dbReference type="AlphaFoldDB" id="A0AAC9HQR9"/>
<dbReference type="Gene3D" id="3.40.50.300">
    <property type="entry name" value="P-loop containing nucleotide triphosphate hydrolases"/>
    <property type="match status" value="2"/>
</dbReference>
<sequence>MLPVVWLWGTSGVGKSTVGHLLAARLAAHGVDAAFVDADQLRLAAGIAASESELIGVGLRALSPGYRRAGARVLVVAGLLDDHARLPRLLPNPAVDRLLVCLLSARAEVLRERILRRGWLVESAEQAIADAARIDAVAADIRVDTSTLTADEVATRLLPRVVAHAVRAGTPPGALAGERGETPGTDRVLLLTGAGGVGASTVGFQVFLQLAGGGHRAGYLDAHQLGFLGDDPRGARLPGLRLRNTEAMVGVLAEHGAATVVVTADLDLAERLGDELGRSGTRVDTGLLSAGPHTLAARIRRRADGAGPPLAGDHRRGLVGRALEESISRSVREAAGLETFRGAAHRVSTDGVEPIGVATSILAIVGCAPDVV</sequence>
<dbReference type="EMBL" id="CP014859">
    <property type="protein sequence ID" value="AOS63799.1"/>
    <property type="molecule type" value="Genomic_DNA"/>
</dbReference>
<protein>
    <submittedName>
        <fullName evidence="3">Nucleoside kinase, CMP and AMP kinase</fullName>
    </submittedName>
</protein>
<reference evidence="4" key="1">
    <citation type="submission" date="2016-03" db="EMBL/GenBank/DDBJ databases">
        <title>Complete genome sequence of the type strain Actinoalloteichus hymeniacidonis DSM 45092.</title>
        <authorList>
            <person name="Schaffert L."/>
            <person name="Albersmeier A."/>
            <person name="Winkler A."/>
            <person name="Kalinowski J."/>
            <person name="Zotchev S."/>
            <person name="Ruckert C."/>
        </authorList>
    </citation>
    <scope>NUCLEOTIDE SEQUENCE [LARGE SCALE GENOMIC DNA]</scope>
    <source>
        <strain evidence="4">HPA177(T) (DSM 45092(T))</strain>
    </source>
</reference>
<dbReference type="InterPro" id="IPR027417">
    <property type="entry name" value="P-loop_NTPase"/>
</dbReference>